<dbReference type="Gene3D" id="3.40.630.30">
    <property type="match status" value="1"/>
</dbReference>
<dbReference type="InterPro" id="IPR016181">
    <property type="entry name" value="Acyl_CoA_acyltransferase"/>
</dbReference>
<reference evidence="3 4" key="1">
    <citation type="submission" date="2019-06" db="EMBL/GenBank/DDBJ databases">
        <title>Genome sequence of Rhodobacteraceae bacterium D4M1.</title>
        <authorList>
            <person name="Cao J."/>
        </authorList>
    </citation>
    <scope>NUCLEOTIDE SEQUENCE [LARGE SCALE GENOMIC DNA]</scope>
    <source>
        <strain evidence="3 4">D4M1</strain>
    </source>
</reference>
<dbReference type="Proteomes" id="UP000305888">
    <property type="component" value="Chromosome"/>
</dbReference>
<evidence type="ECO:0000259" key="2">
    <source>
        <dbReference type="PROSITE" id="PS51186"/>
    </source>
</evidence>
<dbReference type="SUPFAM" id="SSF55729">
    <property type="entry name" value="Acyl-CoA N-acyltransferases (Nat)"/>
    <property type="match status" value="1"/>
</dbReference>
<feature type="region of interest" description="Disordered" evidence="1">
    <location>
        <begin position="1"/>
        <end position="20"/>
    </location>
</feature>
<evidence type="ECO:0000256" key="1">
    <source>
        <dbReference type="SAM" id="MobiDB-lite"/>
    </source>
</evidence>
<gene>
    <name evidence="3" type="ORF">FDP22_09675</name>
</gene>
<dbReference type="AlphaFoldDB" id="A0A5B8FH55"/>
<dbReference type="InterPro" id="IPR051908">
    <property type="entry name" value="Ribosomal_N-acetyltransferase"/>
</dbReference>
<sequence length="235" mass="26260">MNDERPIGPPVLNWTPPPRPDHRPFDGRYARLEPLNPALHAAELHAAFAEDAGGMWDYMPVGPFADADAFRAWADTAAAGTDPLFWAIRDHESESWAGVFSLLRIAPEAGSIEIGYIAFAPRMQRSRAATEAVWMLMSWAFLAGYRRFEWKCNALNAASRRAAQRYGMSYEGVFRQAAVVKGHNRDTAWYACIDLEFPLLQTAFEGWLAEENFDAEGRQIRSLSALTAPILVARG</sequence>
<organism evidence="3 4">
    <name type="scientific">Paroceanicella profunda</name>
    <dbReference type="NCBI Taxonomy" id="2579971"/>
    <lineage>
        <taxon>Bacteria</taxon>
        <taxon>Pseudomonadati</taxon>
        <taxon>Pseudomonadota</taxon>
        <taxon>Alphaproteobacteria</taxon>
        <taxon>Rhodobacterales</taxon>
        <taxon>Paracoccaceae</taxon>
        <taxon>Paroceanicella</taxon>
    </lineage>
</organism>
<dbReference type="RefSeq" id="WP_138571929.1">
    <property type="nucleotide sequence ID" value="NZ_CP040818.1"/>
</dbReference>
<dbReference type="Pfam" id="PF13302">
    <property type="entry name" value="Acetyltransf_3"/>
    <property type="match status" value="1"/>
</dbReference>
<evidence type="ECO:0000313" key="3">
    <source>
        <dbReference type="EMBL" id="QDL92021.1"/>
    </source>
</evidence>
<dbReference type="InterPro" id="IPR000182">
    <property type="entry name" value="GNAT_dom"/>
</dbReference>
<name>A0A5B8FH55_9RHOB</name>
<dbReference type="GO" id="GO:0005737">
    <property type="term" value="C:cytoplasm"/>
    <property type="evidence" value="ECO:0007669"/>
    <property type="project" value="TreeGrafter"/>
</dbReference>
<dbReference type="EMBL" id="CP040818">
    <property type="protein sequence ID" value="QDL92021.1"/>
    <property type="molecule type" value="Genomic_DNA"/>
</dbReference>
<keyword evidence="3" id="KW-0808">Transferase</keyword>
<dbReference type="FunFam" id="3.40.630.30:FF:000047">
    <property type="entry name" value="Acetyltransferase, GNAT family"/>
    <property type="match status" value="1"/>
</dbReference>
<accession>A0A5B8FH55</accession>
<protein>
    <submittedName>
        <fullName evidence="3">GNAT family N-acetyltransferase</fullName>
    </submittedName>
</protein>
<dbReference type="KEGG" id="ppru:FDP22_09675"/>
<dbReference type="PANTHER" id="PTHR43441">
    <property type="entry name" value="RIBOSOMAL-PROTEIN-SERINE ACETYLTRANSFERASE"/>
    <property type="match status" value="1"/>
</dbReference>
<dbReference type="GO" id="GO:1990189">
    <property type="term" value="F:protein N-terminal-serine acetyltransferase activity"/>
    <property type="evidence" value="ECO:0007669"/>
    <property type="project" value="TreeGrafter"/>
</dbReference>
<dbReference type="OrthoDB" id="5295305at2"/>
<feature type="domain" description="N-acetyltransferase" evidence="2">
    <location>
        <begin position="30"/>
        <end position="196"/>
    </location>
</feature>
<proteinExistence type="predicted"/>
<dbReference type="PROSITE" id="PS51186">
    <property type="entry name" value="GNAT"/>
    <property type="match status" value="1"/>
</dbReference>
<keyword evidence="4" id="KW-1185">Reference proteome</keyword>
<dbReference type="PANTHER" id="PTHR43441:SF2">
    <property type="entry name" value="FAMILY ACETYLTRANSFERASE, PUTATIVE (AFU_ORTHOLOGUE AFUA_7G00850)-RELATED"/>
    <property type="match status" value="1"/>
</dbReference>
<evidence type="ECO:0000313" key="4">
    <source>
        <dbReference type="Proteomes" id="UP000305888"/>
    </source>
</evidence>
<dbReference type="GO" id="GO:0008999">
    <property type="term" value="F:protein-N-terminal-alanine acetyltransferase activity"/>
    <property type="evidence" value="ECO:0007669"/>
    <property type="project" value="TreeGrafter"/>
</dbReference>